<protein>
    <submittedName>
        <fullName evidence="4">D-alanyl-D-alanine carboxypeptidase dacC</fullName>
        <ecNumber evidence="4">3.4.16.4</ecNumber>
    </submittedName>
</protein>
<proteinExistence type="inferred from homology"/>
<evidence type="ECO:0000256" key="3">
    <source>
        <dbReference type="SAM" id="Phobius"/>
    </source>
</evidence>
<keyword evidence="3" id="KW-1133">Transmembrane helix</keyword>
<dbReference type="Gene3D" id="3.40.710.10">
    <property type="entry name" value="DD-peptidase/beta-lactamase superfamily"/>
    <property type="match status" value="1"/>
</dbReference>
<dbReference type="EMBL" id="UGTF01000002">
    <property type="protein sequence ID" value="SUB88369.1"/>
    <property type="molecule type" value="Genomic_DNA"/>
</dbReference>
<evidence type="ECO:0000256" key="2">
    <source>
        <dbReference type="ARBA" id="ARBA00022801"/>
    </source>
</evidence>
<dbReference type="EC" id="3.4.16.4" evidence="4"/>
<dbReference type="PANTHER" id="PTHR30023:SF0">
    <property type="entry name" value="PENICILLIN-SENSITIVE CARBOXYPEPTIDASE A"/>
    <property type="match status" value="1"/>
</dbReference>
<dbReference type="GO" id="GO:0000270">
    <property type="term" value="P:peptidoglycan metabolic process"/>
    <property type="evidence" value="ECO:0007669"/>
    <property type="project" value="TreeGrafter"/>
</dbReference>
<keyword evidence="2 4" id="KW-0378">Hydrolase</keyword>
<dbReference type="GO" id="GO:0009002">
    <property type="term" value="F:serine-type D-Ala-D-Ala carboxypeptidase activity"/>
    <property type="evidence" value="ECO:0007669"/>
    <property type="project" value="UniProtKB-EC"/>
</dbReference>
<keyword evidence="3" id="KW-0812">Transmembrane</keyword>
<dbReference type="GO" id="GO:0006508">
    <property type="term" value="P:proteolysis"/>
    <property type="evidence" value="ECO:0007669"/>
    <property type="project" value="InterPro"/>
</dbReference>
<sequence>MKQRDIKPRNAVVYNIMLLLFSLYAFPGISQKLFAQQMPAIDILKKFEAEHGASVAIVVSTADGKVLLRYNEEKRLCPASVTKLFTTAAALNVLGEDFRFTTRVYADGAIRRHTLEGSLIIRGGGDPTIDSHYIPEDSGRLQRDLVMALQQKGVERIAGRVSVDASRYGFEGVNANWLMEDVGNYYGTGVYGFNLNDNSITLYLNSYGAKPVIDSIDPAHPALNWHLILKTGKRDSVYCIVPPFSTQALITGSIPPKIRRYKLRAAMPDPALFAASMIRNKLAAYGIVAEQEAEGLYVRPDYRQADVLMNYVSLPLDTIVRITNYRSVNSYAEALKNEVELTLSQGRGSQLLSANRPYGMIDYWTKRLKYSARELDLYDGSGLSPKGRVTARAINGMLTGMKVGKNTRPSENAFLQSLPVAGEEGSVKSLLKNSRLHARLKSGSMSGVQAYAGYVQWRGQWYAVSFIANNQRENSYARKAFEQFLTKFFQ</sequence>
<dbReference type="InterPro" id="IPR000667">
    <property type="entry name" value="Peptidase_S13"/>
</dbReference>
<dbReference type="NCBIfam" id="TIGR00666">
    <property type="entry name" value="PBP4"/>
    <property type="match status" value="1"/>
</dbReference>
<organism evidence="4 5">
    <name type="scientific">Porphyromonas macacae</name>
    <dbReference type="NCBI Taxonomy" id="28115"/>
    <lineage>
        <taxon>Bacteria</taxon>
        <taxon>Pseudomonadati</taxon>
        <taxon>Bacteroidota</taxon>
        <taxon>Bacteroidia</taxon>
        <taxon>Bacteroidales</taxon>
        <taxon>Porphyromonadaceae</taxon>
        <taxon>Porphyromonas</taxon>
    </lineage>
</organism>
<keyword evidence="3" id="KW-0472">Membrane</keyword>
<dbReference type="SUPFAM" id="SSF56601">
    <property type="entry name" value="beta-lactamase/transpeptidase-like"/>
    <property type="match status" value="1"/>
</dbReference>
<dbReference type="Gene3D" id="3.50.80.20">
    <property type="entry name" value="D-Ala-D-Ala carboxypeptidase C, peptidase S13"/>
    <property type="match status" value="1"/>
</dbReference>
<dbReference type="RefSeq" id="WP_025004670.1">
    <property type="nucleotide sequence ID" value="NZ_JASBZX010000015.1"/>
</dbReference>
<keyword evidence="4" id="KW-0645">Protease</keyword>
<dbReference type="PRINTS" id="PR00922">
    <property type="entry name" value="DADACBPTASE3"/>
</dbReference>
<comment type="similarity">
    <text evidence="1">Belongs to the peptidase S13 family.</text>
</comment>
<dbReference type="Pfam" id="PF02113">
    <property type="entry name" value="Peptidase_S13"/>
    <property type="match status" value="1"/>
</dbReference>
<dbReference type="Proteomes" id="UP000254156">
    <property type="component" value="Unassembled WGS sequence"/>
</dbReference>
<evidence type="ECO:0000256" key="1">
    <source>
        <dbReference type="ARBA" id="ARBA00006096"/>
    </source>
</evidence>
<gene>
    <name evidence="4" type="primary">dacC</name>
    <name evidence="4" type="ORF">NCTC11632_00438</name>
</gene>
<feature type="transmembrane region" description="Helical" evidence="3">
    <location>
        <begin position="12"/>
        <end position="29"/>
    </location>
</feature>
<accession>A0A379E720</accession>
<dbReference type="AlphaFoldDB" id="A0A379E720"/>
<reference evidence="4 5" key="1">
    <citation type="submission" date="2018-06" db="EMBL/GenBank/DDBJ databases">
        <authorList>
            <consortium name="Pathogen Informatics"/>
            <person name="Doyle S."/>
        </authorList>
    </citation>
    <scope>NUCLEOTIDE SEQUENCE [LARGE SCALE GENOMIC DNA]</scope>
    <source>
        <strain evidence="4 5">NCTC11632</strain>
    </source>
</reference>
<evidence type="ECO:0000313" key="4">
    <source>
        <dbReference type="EMBL" id="SUB88369.1"/>
    </source>
</evidence>
<keyword evidence="4" id="KW-0121">Carboxypeptidase</keyword>
<dbReference type="InterPro" id="IPR012338">
    <property type="entry name" value="Beta-lactam/transpept-like"/>
</dbReference>
<name>A0A379E720_9PORP</name>
<dbReference type="PANTHER" id="PTHR30023">
    <property type="entry name" value="D-ALANYL-D-ALANINE CARBOXYPEPTIDASE"/>
    <property type="match status" value="1"/>
</dbReference>
<evidence type="ECO:0000313" key="5">
    <source>
        <dbReference type="Proteomes" id="UP000254156"/>
    </source>
</evidence>